<comment type="caution">
    <text evidence="1">The sequence shown here is derived from an EMBL/GenBank/DDBJ whole genome shotgun (WGS) entry which is preliminary data.</text>
</comment>
<organism evidence="1 2">
    <name type="scientific">Jimgerdemannia flammicorona</name>
    <dbReference type="NCBI Taxonomy" id="994334"/>
    <lineage>
        <taxon>Eukaryota</taxon>
        <taxon>Fungi</taxon>
        <taxon>Fungi incertae sedis</taxon>
        <taxon>Mucoromycota</taxon>
        <taxon>Mucoromycotina</taxon>
        <taxon>Endogonomycetes</taxon>
        <taxon>Endogonales</taxon>
        <taxon>Endogonaceae</taxon>
        <taxon>Jimgerdemannia</taxon>
    </lineage>
</organism>
<proteinExistence type="predicted"/>
<protein>
    <submittedName>
        <fullName evidence="1">Uncharacterized protein</fullName>
    </submittedName>
</protein>
<evidence type="ECO:0000313" key="2">
    <source>
        <dbReference type="Proteomes" id="UP000274822"/>
    </source>
</evidence>
<accession>A0A433QNF0</accession>
<dbReference type="AlphaFoldDB" id="A0A433QNF0"/>
<name>A0A433QNF0_9FUNG</name>
<keyword evidence="2" id="KW-1185">Reference proteome</keyword>
<reference evidence="1 2" key="1">
    <citation type="journal article" date="2018" name="New Phytol.">
        <title>Phylogenomics of Endogonaceae and evolution of mycorrhizas within Mucoromycota.</title>
        <authorList>
            <person name="Chang Y."/>
            <person name="Desiro A."/>
            <person name="Na H."/>
            <person name="Sandor L."/>
            <person name="Lipzen A."/>
            <person name="Clum A."/>
            <person name="Barry K."/>
            <person name="Grigoriev I.V."/>
            <person name="Martin F.M."/>
            <person name="Stajich J.E."/>
            <person name="Smith M.E."/>
            <person name="Bonito G."/>
            <person name="Spatafora J.W."/>
        </authorList>
    </citation>
    <scope>NUCLEOTIDE SEQUENCE [LARGE SCALE GENOMIC DNA]</scope>
    <source>
        <strain evidence="1 2">AD002</strain>
    </source>
</reference>
<gene>
    <name evidence="1" type="ORF">BC938DRAFT_478088</name>
</gene>
<sequence length="172" mass="19677">MEIRHGRQRETHRSEAVFLCAKVSKQDNIARRCWVGEWLLSAKLRTVREWVIATRKIAAGVSSALEQGIPGNGDDLSTKRRSLPFEMRWLVAFARNTTANRVQTNHIMHPFRTASSLSPPLFHFDSSIHHRAERVVRQQNLDPNHHAIPMPILDTRVDQHVHLLLVCATTTP</sequence>
<dbReference type="EMBL" id="RBNJ01003089">
    <property type="protein sequence ID" value="RUS31301.1"/>
    <property type="molecule type" value="Genomic_DNA"/>
</dbReference>
<evidence type="ECO:0000313" key="1">
    <source>
        <dbReference type="EMBL" id="RUS31301.1"/>
    </source>
</evidence>
<dbReference type="Proteomes" id="UP000274822">
    <property type="component" value="Unassembled WGS sequence"/>
</dbReference>